<dbReference type="PATRIC" id="fig|320778.3.peg.568"/>
<comment type="caution">
    <text evidence="1">The sequence shown here is derived from an EMBL/GenBank/DDBJ whole genome shotgun (WGS) entry which is preliminary data.</text>
</comment>
<accession>A0A0J1HHP7</accession>
<reference evidence="1 2" key="1">
    <citation type="submission" date="2015-05" db="EMBL/GenBank/DDBJ databases">
        <title>Photobacterium galathea sp. nov.</title>
        <authorList>
            <person name="Machado H."/>
            <person name="Gram L."/>
        </authorList>
    </citation>
    <scope>NUCLEOTIDE SEQUENCE [LARGE SCALE GENOMIC DNA]</scope>
    <source>
        <strain evidence="1 2">DSM 22954</strain>
    </source>
</reference>
<evidence type="ECO:0000313" key="2">
    <source>
        <dbReference type="Proteomes" id="UP000035909"/>
    </source>
</evidence>
<dbReference type="STRING" id="320778.ABT57_02645"/>
<protein>
    <submittedName>
        <fullName evidence="1">Uncharacterized protein</fullName>
    </submittedName>
</protein>
<dbReference type="AlphaFoldDB" id="A0A0J1HHP7"/>
<organism evidence="1 2">
    <name type="scientific">Photobacterium ganghwense</name>
    <dbReference type="NCBI Taxonomy" id="320778"/>
    <lineage>
        <taxon>Bacteria</taxon>
        <taxon>Pseudomonadati</taxon>
        <taxon>Pseudomonadota</taxon>
        <taxon>Gammaproteobacteria</taxon>
        <taxon>Vibrionales</taxon>
        <taxon>Vibrionaceae</taxon>
        <taxon>Photobacterium</taxon>
    </lineage>
</organism>
<keyword evidence="2" id="KW-1185">Reference proteome</keyword>
<sequence length="93" mass="10034">MRNGHRHLFKWLGLCTLLIILGPLSLLHHIEASLDHHHRPDCAVCHLALDAIAPDSISLPLPTIQYPPLIAGAAQHLSGQPASPTARSPPQPV</sequence>
<dbReference type="Proteomes" id="UP000035909">
    <property type="component" value="Unassembled WGS sequence"/>
</dbReference>
<dbReference type="EMBL" id="LDOU01000003">
    <property type="protein sequence ID" value="KLV11155.1"/>
    <property type="molecule type" value="Genomic_DNA"/>
</dbReference>
<name>A0A0J1HHP7_9GAMM</name>
<dbReference type="RefSeq" id="WP_047883658.1">
    <property type="nucleotide sequence ID" value="NZ_CP071325.1"/>
</dbReference>
<proteinExistence type="predicted"/>
<gene>
    <name evidence="1" type="ORF">ABT57_02645</name>
</gene>
<evidence type="ECO:0000313" key="1">
    <source>
        <dbReference type="EMBL" id="KLV11155.1"/>
    </source>
</evidence>